<dbReference type="AlphaFoldDB" id="B7J9G2"/>
<organism evidence="2 3">
    <name type="scientific">Acidithiobacillus ferrooxidans (strain ATCC 23270 / DSM 14882 / CIP 104768 / NCIMB 8455)</name>
    <name type="common">Ferrobacillus ferrooxidans (strain ATCC 23270)</name>
    <dbReference type="NCBI Taxonomy" id="243159"/>
    <lineage>
        <taxon>Bacteria</taxon>
        <taxon>Pseudomonadati</taxon>
        <taxon>Pseudomonadota</taxon>
        <taxon>Acidithiobacillia</taxon>
        <taxon>Acidithiobacillales</taxon>
        <taxon>Acidithiobacillaceae</taxon>
        <taxon>Acidithiobacillus</taxon>
    </lineage>
</organism>
<dbReference type="PaxDb" id="243159-AFE_1358"/>
<sequence>MTLLLTGANGFVGRYVQAARTFGRDRGGVGGVEIPLAGNHGEIFDFNPIQKERMEKKVRQTNAISVRWRDSAPRRPRKNVRPARTIERPKTSRPGTPVSLPRQSECVGCRPVIHFLPLLVVLKHFERGRS</sequence>
<dbReference type="KEGG" id="afr:AFE_1358"/>
<dbReference type="Proteomes" id="UP000001362">
    <property type="component" value="Chromosome"/>
</dbReference>
<name>B7J9G2_ACIF2</name>
<evidence type="ECO:0000313" key="3">
    <source>
        <dbReference type="Proteomes" id="UP000001362"/>
    </source>
</evidence>
<evidence type="ECO:0000313" key="2">
    <source>
        <dbReference type="EMBL" id="ACK78251.1"/>
    </source>
</evidence>
<proteinExistence type="predicted"/>
<dbReference type="STRING" id="243159.AFE_1358"/>
<evidence type="ECO:0000256" key="1">
    <source>
        <dbReference type="SAM" id="MobiDB-lite"/>
    </source>
</evidence>
<protein>
    <submittedName>
        <fullName evidence="2">Uncharacterized protein</fullName>
    </submittedName>
</protein>
<feature type="region of interest" description="Disordered" evidence="1">
    <location>
        <begin position="69"/>
        <end position="103"/>
    </location>
</feature>
<accession>B7J9G2</accession>
<reference evidence="2 3" key="1">
    <citation type="journal article" date="2008" name="BMC Genomics">
        <title>Acidithiobacillus ferrooxidans metabolism: from genome sequence to industrial applications.</title>
        <authorList>
            <person name="Valdes J."/>
            <person name="Pedroso I."/>
            <person name="Quatrini R."/>
            <person name="Dodson R.J."/>
            <person name="Tettelin H."/>
            <person name="Blake R.II."/>
            <person name="Eisen J.A."/>
            <person name="Holmes D.S."/>
        </authorList>
    </citation>
    <scope>NUCLEOTIDE SEQUENCE [LARGE SCALE GENOMIC DNA]</scope>
    <source>
        <strain evidence="3">ATCC 23270 / DSM 14882 / CIP 104768 / NCIMB 8455</strain>
    </source>
</reference>
<dbReference type="HOGENOM" id="CLU_1933439_0_0_6"/>
<keyword evidence="3" id="KW-1185">Reference proteome</keyword>
<dbReference type="EMBL" id="CP001219">
    <property type="protein sequence ID" value="ACK78251.1"/>
    <property type="molecule type" value="Genomic_DNA"/>
</dbReference>
<gene>
    <name evidence="2" type="ordered locus">AFE_1358</name>
</gene>